<reference evidence="8" key="1">
    <citation type="journal article" date="2006" name="Science">
        <title>Ancient noncoding elements conserved in the human genome.</title>
        <authorList>
            <person name="Venkatesh B."/>
            <person name="Kirkness E.F."/>
            <person name="Loh Y.H."/>
            <person name="Halpern A.L."/>
            <person name="Lee A.P."/>
            <person name="Johnson J."/>
            <person name="Dandona N."/>
            <person name="Viswanathan L.D."/>
            <person name="Tay A."/>
            <person name="Venter J.C."/>
            <person name="Strausberg R.L."/>
            <person name="Brenner S."/>
        </authorList>
    </citation>
    <scope>NUCLEOTIDE SEQUENCE [LARGE SCALE GENOMIC DNA]</scope>
</reference>
<evidence type="ECO:0000256" key="4">
    <source>
        <dbReference type="ARBA" id="ARBA00022989"/>
    </source>
</evidence>
<dbReference type="PANTHER" id="PTHR11785:SF315">
    <property type="entry name" value="LARGE NEUTRAL AMINO ACIDS TRANSPORTER SMALL SUBUNIT 1"/>
    <property type="match status" value="1"/>
</dbReference>
<comment type="similarity">
    <text evidence="2">Belongs to the amino acid-polyamine-organocation (APC) superfamily. L-type amino acid transporter (LAT) (TC 2.A.3.8) family.</text>
</comment>
<feature type="transmembrane region" description="Helical" evidence="6">
    <location>
        <begin position="36"/>
        <end position="57"/>
    </location>
</feature>
<accession>A0A4W3GYK0</accession>
<dbReference type="GO" id="GO:0015175">
    <property type="term" value="F:neutral L-amino acid transmembrane transporter activity"/>
    <property type="evidence" value="ECO:0007669"/>
    <property type="project" value="TreeGrafter"/>
</dbReference>
<dbReference type="Ensembl" id="ENSCMIT00000009751.1">
    <property type="protein sequence ID" value="ENSCMIP00000009493.1"/>
    <property type="gene ID" value="ENSCMIG00000005038.1"/>
</dbReference>
<dbReference type="PANTHER" id="PTHR11785">
    <property type="entry name" value="AMINO ACID TRANSPORTER"/>
    <property type="match status" value="1"/>
</dbReference>
<keyword evidence="3 6" id="KW-0812">Transmembrane</keyword>
<dbReference type="AlphaFoldDB" id="A0A4W3GYK0"/>
<evidence type="ECO:0000256" key="2">
    <source>
        <dbReference type="ARBA" id="ARBA00007040"/>
    </source>
</evidence>
<evidence type="ECO:0000256" key="3">
    <source>
        <dbReference type="ARBA" id="ARBA00022692"/>
    </source>
</evidence>
<dbReference type="GeneTree" id="ENSGT00940000155581"/>
<feature type="transmembrane region" description="Helical" evidence="6">
    <location>
        <begin position="186"/>
        <end position="207"/>
    </location>
</feature>
<evidence type="ECO:0000256" key="6">
    <source>
        <dbReference type="SAM" id="Phobius"/>
    </source>
</evidence>
<evidence type="ECO:0000313" key="8">
    <source>
        <dbReference type="Proteomes" id="UP000314986"/>
    </source>
</evidence>
<comment type="subcellular location">
    <subcellularLocation>
        <location evidence="1">Membrane</location>
        <topology evidence="1">Multi-pass membrane protein</topology>
    </subcellularLocation>
</comment>
<dbReference type="Proteomes" id="UP000314986">
    <property type="component" value="Unassembled WGS sequence"/>
</dbReference>
<feature type="transmembrane region" description="Helical" evidence="6">
    <location>
        <begin position="156"/>
        <end position="174"/>
    </location>
</feature>
<reference evidence="7" key="4">
    <citation type="submission" date="2025-08" db="UniProtKB">
        <authorList>
            <consortium name="Ensembl"/>
        </authorList>
    </citation>
    <scope>IDENTIFICATION</scope>
</reference>
<reference evidence="8" key="2">
    <citation type="journal article" date="2007" name="PLoS Biol.">
        <title>Survey sequencing and comparative analysis of the elephant shark (Callorhinchus milii) genome.</title>
        <authorList>
            <person name="Venkatesh B."/>
            <person name="Kirkness E.F."/>
            <person name="Loh Y.H."/>
            <person name="Halpern A.L."/>
            <person name="Lee A.P."/>
            <person name="Johnson J."/>
            <person name="Dandona N."/>
            <person name="Viswanathan L.D."/>
            <person name="Tay A."/>
            <person name="Venter J.C."/>
            <person name="Strausberg R.L."/>
            <person name="Brenner S."/>
        </authorList>
    </citation>
    <scope>NUCLEOTIDE SEQUENCE [LARGE SCALE GENOMIC DNA]</scope>
</reference>
<proteinExistence type="inferred from homology"/>
<dbReference type="FunFam" id="1.20.1740.10:FF:000056">
    <property type="entry name" value="Y+L amino acid transporter 2"/>
    <property type="match status" value="1"/>
</dbReference>
<keyword evidence="5 6" id="KW-0472">Membrane</keyword>
<name>A0A4W3GYK0_CALMI</name>
<dbReference type="GO" id="GO:0016020">
    <property type="term" value="C:membrane"/>
    <property type="evidence" value="ECO:0007669"/>
    <property type="project" value="UniProtKB-SubCell"/>
</dbReference>
<evidence type="ECO:0000256" key="5">
    <source>
        <dbReference type="ARBA" id="ARBA00023136"/>
    </source>
</evidence>
<evidence type="ECO:0000256" key="1">
    <source>
        <dbReference type="ARBA" id="ARBA00004141"/>
    </source>
</evidence>
<keyword evidence="4 6" id="KW-1133">Transmembrane helix</keyword>
<dbReference type="Pfam" id="PF13520">
    <property type="entry name" value="AA_permease_2"/>
    <property type="match status" value="1"/>
</dbReference>
<keyword evidence="8" id="KW-1185">Reference proteome</keyword>
<sequence length="240" mass="26371">MAEQARRAEWPTPAPNSYVLMTDVERSGDGVELKRSITLLNAVGLIVGSVIGSGIFITPRKVGREAGSVALSLIVWTVSGLFSTLGALCYAEFGTTISRSGGDYIYILEVYGKLPAFLQIWIEMLVIRPASQYVIALVFASYLLKPFFPSSDIPDSAAKLLACICLMFLTFINCRSVRAATRLQNFFTATKLLALTIIIIMGFVQIFKGNSFMMLQQQCYYVFLCHGNNASSEFPLAISE</sequence>
<organism evidence="7 8">
    <name type="scientific">Callorhinchus milii</name>
    <name type="common">Ghost shark</name>
    <dbReference type="NCBI Taxonomy" id="7868"/>
    <lineage>
        <taxon>Eukaryota</taxon>
        <taxon>Metazoa</taxon>
        <taxon>Chordata</taxon>
        <taxon>Craniata</taxon>
        <taxon>Vertebrata</taxon>
        <taxon>Chondrichthyes</taxon>
        <taxon>Holocephali</taxon>
        <taxon>Chimaeriformes</taxon>
        <taxon>Callorhinchidae</taxon>
        <taxon>Callorhinchus</taxon>
    </lineage>
</organism>
<reference evidence="7" key="5">
    <citation type="submission" date="2025-09" db="UniProtKB">
        <authorList>
            <consortium name="Ensembl"/>
        </authorList>
    </citation>
    <scope>IDENTIFICATION</scope>
</reference>
<evidence type="ECO:0008006" key="9">
    <source>
        <dbReference type="Google" id="ProtNLM"/>
    </source>
</evidence>
<protein>
    <recommendedName>
        <fullName evidence="9">Solute carrier family 7 member 5</fullName>
    </recommendedName>
</protein>
<reference evidence="8" key="3">
    <citation type="journal article" date="2014" name="Nature">
        <title>Elephant shark genome provides unique insights into gnathostome evolution.</title>
        <authorList>
            <consortium name="International Elephant Shark Genome Sequencing Consortium"/>
            <person name="Venkatesh B."/>
            <person name="Lee A.P."/>
            <person name="Ravi V."/>
            <person name="Maurya A.K."/>
            <person name="Lian M.M."/>
            <person name="Swann J.B."/>
            <person name="Ohta Y."/>
            <person name="Flajnik M.F."/>
            <person name="Sutoh Y."/>
            <person name="Kasahara M."/>
            <person name="Hoon S."/>
            <person name="Gangu V."/>
            <person name="Roy S.W."/>
            <person name="Irimia M."/>
            <person name="Korzh V."/>
            <person name="Kondrychyn I."/>
            <person name="Lim Z.W."/>
            <person name="Tay B.H."/>
            <person name="Tohari S."/>
            <person name="Kong K.W."/>
            <person name="Ho S."/>
            <person name="Lorente-Galdos B."/>
            <person name="Quilez J."/>
            <person name="Marques-Bonet T."/>
            <person name="Raney B.J."/>
            <person name="Ingham P.W."/>
            <person name="Tay A."/>
            <person name="Hillier L.W."/>
            <person name="Minx P."/>
            <person name="Boehm T."/>
            <person name="Wilson R.K."/>
            <person name="Brenner S."/>
            <person name="Warren W.C."/>
        </authorList>
    </citation>
    <scope>NUCLEOTIDE SEQUENCE [LARGE SCALE GENOMIC DNA]</scope>
</reference>
<dbReference type="InterPro" id="IPR002293">
    <property type="entry name" value="AA/rel_permease1"/>
</dbReference>
<dbReference type="Gene3D" id="1.20.1740.10">
    <property type="entry name" value="Amino acid/polyamine transporter I"/>
    <property type="match status" value="1"/>
</dbReference>
<dbReference type="GO" id="GO:0015179">
    <property type="term" value="F:L-amino acid transmembrane transporter activity"/>
    <property type="evidence" value="ECO:0007669"/>
    <property type="project" value="TreeGrafter"/>
</dbReference>
<feature type="transmembrane region" description="Helical" evidence="6">
    <location>
        <begin position="69"/>
        <end position="91"/>
    </location>
</feature>
<dbReference type="OMA" id="CPIVHLY"/>
<dbReference type="InterPro" id="IPR050598">
    <property type="entry name" value="AminoAcid_Transporter"/>
</dbReference>
<evidence type="ECO:0000313" key="7">
    <source>
        <dbReference type="Ensembl" id="ENSCMIP00000009493.1"/>
    </source>
</evidence>